<dbReference type="RefSeq" id="WP_183275088.1">
    <property type="nucleotide sequence ID" value="NZ_JACHXV010000005.1"/>
</dbReference>
<evidence type="ECO:0000313" key="3">
    <source>
        <dbReference type="Proteomes" id="UP000557688"/>
    </source>
</evidence>
<gene>
    <name evidence="2" type="ORF">FHR90_001839</name>
</gene>
<dbReference type="Proteomes" id="UP000557688">
    <property type="component" value="Unassembled WGS sequence"/>
</dbReference>
<dbReference type="EMBL" id="JACHXV010000005">
    <property type="protein sequence ID" value="MBB3174007.1"/>
    <property type="molecule type" value="Genomic_DNA"/>
</dbReference>
<reference evidence="2 3" key="1">
    <citation type="submission" date="2020-08" db="EMBL/GenBank/DDBJ databases">
        <title>Genomic Encyclopedia of Type Strains, Phase III (KMG-III): the genomes of soil and plant-associated and newly described type strains.</title>
        <authorList>
            <person name="Whitman W."/>
        </authorList>
    </citation>
    <scope>NUCLEOTIDE SEQUENCE [LARGE SCALE GENOMIC DNA]</scope>
    <source>
        <strain evidence="2 3">CECT 8088</strain>
    </source>
</reference>
<name>A0A839UW07_9PROT</name>
<keyword evidence="1" id="KW-0732">Signal</keyword>
<protein>
    <recommendedName>
        <fullName evidence="4">DUF2125 domain-containing protein</fullName>
    </recommendedName>
</protein>
<evidence type="ECO:0000313" key="2">
    <source>
        <dbReference type="EMBL" id="MBB3174007.1"/>
    </source>
</evidence>
<feature type="signal peptide" evidence="1">
    <location>
        <begin position="1"/>
        <end position="33"/>
    </location>
</feature>
<evidence type="ECO:0008006" key="4">
    <source>
        <dbReference type="Google" id="ProtNLM"/>
    </source>
</evidence>
<feature type="chain" id="PRO_5032396866" description="DUF2125 domain-containing protein" evidence="1">
    <location>
        <begin position="34"/>
        <end position="325"/>
    </location>
</feature>
<accession>A0A839UW07</accession>
<sequence length="325" mass="32699">MSAPAPTIPRLRRRTAIAPILYALLLGAGHAAAAATVDTGPLGMCVHATASSVQPGARAFAARGFHLALEAGPGAPDLDAAGMSLSQVRGGLDADALRDAAIAAAAALLQQAQQAAHPHSALACPSAVLEAAGRKLQTALLDGGAYDFVWSGATVRAGGNGTRIGNLAMHAERHGALVQATLGLHGIAPAKPIPGMKVPSPQSLDLKVSGPADRIASTLGGGLGSGETVPFTLSSGLLALGTARFDLAGHGAVGATPQQGSFSGKLTATDFDGAIAAASEAGLIKLRTGLYLARLAARQEGDRLAWDLQWQQGVLFVNNVPLPIR</sequence>
<organism evidence="2 3">
    <name type="scientific">Endobacter medicaginis</name>
    <dbReference type="NCBI Taxonomy" id="1181271"/>
    <lineage>
        <taxon>Bacteria</taxon>
        <taxon>Pseudomonadati</taxon>
        <taxon>Pseudomonadota</taxon>
        <taxon>Alphaproteobacteria</taxon>
        <taxon>Acetobacterales</taxon>
        <taxon>Acetobacteraceae</taxon>
        <taxon>Endobacter</taxon>
    </lineage>
</organism>
<evidence type="ECO:0000256" key="1">
    <source>
        <dbReference type="SAM" id="SignalP"/>
    </source>
</evidence>
<comment type="caution">
    <text evidence="2">The sequence shown here is derived from an EMBL/GenBank/DDBJ whole genome shotgun (WGS) entry which is preliminary data.</text>
</comment>
<proteinExistence type="predicted"/>
<dbReference type="AlphaFoldDB" id="A0A839UW07"/>
<keyword evidence="3" id="KW-1185">Reference proteome</keyword>